<comment type="similarity">
    <text evidence="2">Belongs to the pseudouridine synthase RluA family.</text>
</comment>
<dbReference type="InterPro" id="IPR006145">
    <property type="entry name" value="PsdUridine_synth_RsuA/RluA"/>
</dbReference>
<dbReference type="Pfam" id="PF00849">
    <property type="entry name" value="PseudoU_synth_2"/>
    <property type="match status" value="1"/>
</dbReference>
<dbReference type="CDD" id="cd02869">
    <property type="entry name" value="PseudoU_synth_RluA_like"/>
    <property type="match status" value="1"/>
</dbReference>
<evidence type="ECO:0000313" key="7">
    <source>
        <dbReference type="Proteomes" id="UP000823896"/>
    </source>
</evidence>
<dbReference type="AlphaFoldDB" id="A0A9D2SVR3"/>
<dbReference type="EMBL" id="DWWM01000010">
    <property type="protein sequence ID" value="HJC35881.1"/>
    <property type="molecule type" value="Genomic_DNA"/>
</dbReference>
<protein>
    <recommendedName>
        <fullName evidence="3">RNA pseudouridylate synthase</fullName>
    </recommendedName>
    <alternativeName>
        <fullName evidence="4">RNA-uridine isomerase</fullName>
    </alternativeName>
</protein>
<proteinExistence type="inferred from homology"/>
<evidence type="ECO:0000256" key="3">
    <source>
        <dbReference type="ARBA" id="ARBA00031870"/>
    </source>
</evidence>
<evidence type="ECO:0000256" key="1">
    <source>
        <dbReference type="ARBA" id="ARBA00000073"/>
    </source>
</evidence>
<dbReference type="GO" id="GO:0140098">
    <property type="term" value="F:catalytic activity, acting on RNA"/>
    <property type="evidence" value="ECO:0007669"/>
    <property type="project" value="UniProtKB-ARBA"/>
</dbReference>
<sequence>MRHQLRYQLSENDGEMHVSAILSKKMGLTRRQISRLKYIPDGITCNGKQVRTDTIARPDDIICAALDLGKRFTPTSDDFPRIPLHILKESEDWIALHKPSGMTLHPTHGHYYDTMSVQLDALLKEQGKACSLHTIGRLDKDTSGIQLFARNPIAAARLSQQREQGKLYKEYVALIHGICPESGVIDAPIAKKEGALNRMTCSPHGKPAHTAYVRLKQGKDCSLIRLRLQSGRTHQIRVHMAAMGHPLLGDPIYGIPDDVPRLCLHADTLRFLDPFANKAILIHCRDERFDAICASWL</sequence>
<dbReference type="GO" id="GO:0000455">
    <property type="term" value="P:enzyme-directed rRNA pseudouridine synthesis"/>
    <property type="evidence" value="ECO:0007669"/>
    <property type="project" value="TreeGrafter"/>
</dbReference>
<dbReference type="InterPro" id="IPR020103">
    <property type="entry name" value="PsdUridine_synth_cat_dom_sf"/>
</dbReference>
<accession>A0A9D2SVR3</accession>
<dbReference type="PANTHER" id="PTHR21600">
    <property type="entry name" value="MITOCHONDRIAL RNA PSEUDOURIDINE SYNTHASE"/>
    <property type="match status" value="1"/>
</dbReference>
<feature type="domain" description="Pseudouridine synthase RsuA/RluA-like" evidence="5">
    <location>
        <begin position="93"/>
        <end position="242"/>
    </location>
</feature>
<dbReference type="GO" id="GO:0009982">
    <property type="term" value="F:pseudouridine synthase activity"/>
    <property type="evidence" value="ECO:0007669"/>
    <property type="project" value="InterPro"/>
</dbReference>
<evidence type="ECO:0000256" key="4">
    <source>
        <dbReference type="ARBA" id="ARBA00033164"/>
    </source>
</evidence>
<dbReference type="GO" id="GO:0003723">
    <property type="term" value="F:RNA binding"/>
    <property type="evidence" value="ECO:0007669"/>
    <property type="project" value="InterPro"/>
</dbReference>
<dbReference type="Gene3D" id="3.30.2350.10">
    <property type="entry name" value="Pseudouridine synthase"/>
    <property type="match status" value="1"/>
</dbReference>
<dbReference type="PANTHER" id="PTHR21600:SF87">
    <property type="entry name" value="RNA PSEUDOURIDYLATE SYNTHASE DOMAIN-CONTAINING PROTEIN 1"/>
    <property type="match status" value="1"/>
</dbReference>
<name>A0A9D2SVR3_9FIRM</name>
<gene>
    <name evidence="6" type="ORF">H9702_01970</name>
</gene>
<reference evidence="6" key="2">
    <citation type="submission" date="2021-04" db="EMBL/GenBank/DDBJ databases">
        <authorList>
            <person name="Gilroy R."/>
        </authorList>
    </citation>
    <scope>NUCLEOTIDE SEQUENCE</scope>
    <source>
        <strain evidence="6">CHK187-11901</strain>
    </source>
</reference>
<comment type="catalytic activity">
    <reaction evidence="1">
        <text>a uridine in RNA = a pseudouridine in RNA</text>
        <dbReference type="Rhea" id="RHEA:48348"/>
        <dbReference type="Rhea" id="RHEA-COMP:12068"/>
        <dbReference type="Rhea" id="RHEA-COMP:12069"/>
        <dbReference type="ChEBI" id="CHEBI:65314"/>
        <dbReference type="ChEBI" id="CHEBI:65315"/>
    </reaction>
</comment>
<reference evidence="6" key="1">
    <citation type="journal article" date="2021" name="PeerJ">
        <title>Extensive microbial diversity within the chicken gut microbiome revealed by metagenomics and culture.</title>
        <authorList>
            <person name="Gilroy R."/>
            <person name="Ravi A."/>
            <person name="Getino M."/>
            <person name="Pursley I."/>
            <person name="Horton D.L."/>
            <person name="Alikhan N.F."/>
            <person name="Baker D."/>
            <person name="Gharbi K."/>
            <person name="Hall N."/>
            <person name="Watson M."/>
            <person name="Adriaenssens E.M."/>
            <person name="Foster-Nyarko E."/>
            <person name="Jarju S."/>
            <person name="Secka A."/>
            <person name="Antonio M."/>
            <person name="Oren A."/>
            <person name="Chaudhuri R.R."/>
            <person name="La Ragione R."/>
            <person name="Hildebrand F."/>
            <person name="Pallen M.J."/>
        </authorList>
    </citation>
    <scope>NUCLEOTIDE SEQUENCE</scope>
    <source>
        <strain evidence="6">CHK187-11901</strain>
    </source>
</reference>
<evidence type="ECO:0000256" key="2">
    <source>
        <dbReference type="ARBA" id="ARBA00010876"/>
    </source>
</evidence>
<evidence type="ECO:0000313" key="6">
    <source>
        <dbReference type="EMBL" id="HJC35881.1"/>
    </source>
</evidence>
<evidence type="ECO:0000259" key="5">
    <source>
        <dbReference type="Pfam" id="PF00849"/>
    </source>
</evidence>
<dbReference type="InterPro" id="IPR050188">
    <property type="entry name" value="RluA_PseudoU_synthase"/>
</dbReference>
<comment type="caution">
    <text evidence="6">The sequence shown here is derived from an EMBL/GenBank/DDBJ whole genome shotgun (WGS) entry which is preliminary data.</text>
</comment>
<dbReference type="SUPFAM" id="SSF55120">
    <property type="entry name" value="Pseudouridine synthase"/>
    <property type="match status" value="1"/>
</dbReference>
<dbReference type="Proteomes" id="UP000823896">
    <property type="component" value="Unassembled WGS sequence"/>
</dbReference>
<organism evidence="6 7">
    <name type="scientific">Candidatus Merdibacter merdavium</name>
    <dbReference type="NCBI Taxonomy" id="2838692"/>
    <lineage>
        <taxon>Bacteria</taxon>
        <taxon>Bacillati</taxon>
        <taxon>Bacillota</taxon>
        <taxon>Erysipelotrichia</taxon>
        <taxon>Erysipelotrichales</taxon>
        <taxon>Erysipelotrichaceae</taxon>
        <taxon>Merdibacter</taxon>
    </lineage>
</organism>